<evidence type="ECO:0000313" key="1">
    <source>
        <dbReference type="EMBL" id="MCL7344567.1"/>
    </source>
</evidence>
<organism evidence="1">
    <name type="scientific">Candidatus Aramenus sulfurataquae</name>
    <dbReference type="NCBI Taxonomy" id="1326980"/>
    <lineage>
        <taxon>Archaea</taxon>
        <taxon>Thermoproteota</taxon>
        <taxon>Thermoprotei</taxon>
        <taxon>Sulfolobales</taxon>
        <taxon>Sulfolobaceae</taxon>
        <taxon>Candidatus Aramenus</taxon>
    </lineage>
</organism>
<proteinExistence type="predicted"/>
<dbReference type="AlphaFoldDB" id="A0AAE3FLT3"/>
<gene>
    <name evidence="1" type="ORF">TQ35_008350</name>
</gene>
<comment type="caution">
    <text evidence="1">The sequence shown here is derived from an EMBL/GenBank/DDBJ whole genome shotgun (WGS) entry which is preliminary data.</text>
</comment>
<dbReference type="EMBL" id="JZWS02000013">
    <property type="protein sequence ID" value="MCL7344567.1"/>
    <property type="molecule type" value="Genomic_DNA"/>
</dbReference>
<protein>
    <submittedName>
        <fullName evidence="1">Uncharacterized protein</fullName>
    </submittedName>
</protein>
<reference evidence="1" key="1">
    <citation type="submission" date="2022-05" db="EMBL/GenBank/DDBJ databases">
        <title>Metagenome Sequencing of an Archaeal-Dominated Microbial Community from a Hot Spring at the Los Azufres Geothermal Field, Mexico.</title>
        <authorList>
            <person name="Marin-Paredes R."/>
            <person name="Martinez-Romero E."/>
            <person name="Servin-Garciduenas L.E."/>
        </authorList>
    </citation>
    <scope>NUCLEOTIDE SEQUENCE</scope>
    <source>
        <strain evidence="1">AZ1-454</strain>
    </source>
</reference>
<name>A0AAE3FLT3_9CREN</name>
<sequence length="46" mass="5344">MKELAFLSNQMTSALISMDTNVAWFPAPRLLSHLRLYPRRGAQRRV</sequence>
<accession>A0AAE3FLT3</accession>